<dbReference type="OrthoDB" id="5406607at2759"/>
<gene>
    <name evidence="2" type="ORF">GJ744_008760</name>
</gene>
<evidence type="ECO:0000313" key="3">
    <source>
        <dbReference type="Proteomes" id="UP000606974"/>
    </source>
</evidence>
<evidence type="ECO:0000256" key="1">
    <source>
        <dbReference type="SAM" id="Phobius"/>
    </source>
</evidence>
<sequence length="229" mass="25388">MSLLRRDFTAEAVRKSCLLICMVALFASIVTGLPSPSKNITITVPEGTSDHGNPELICTPARFYEIALFYLGNYIAHAATLKSYPRESTSEMVLSMIVVLLFAPSGALRGLNAIFRAAVFKQSPIQRAARAGALCMVIRMADWKPQPTETIDNFSYTTSDVYQESHYCGGFLLNTNPESELKEIGTSKSPGKLEVITPPWMADASKFFWRYNNSYVPYGRSIHGRCDLP</sequence>
<dbReference type="Proteomes" id="UP000606974">
    <property type="component" value="Unassembled WGS sequence"/>
</dbReference>
<dbReference type="AlphaFoldDB" id="A0A8H7AUL4"/>
<protein>
    <submittedName>
        <fullName evidence="2">Uncharacterized protein</fullName>
    </submittedName>
</protein>
<organism evidence="2 3">
    <name type="scientific">Endocarpon pusillum</name>
    <dbReference type="NCBI Taxonomy" id="364733"/>
    <lineage>
        <taxon>Eukaryota</taxon>
        <taxon>Fungi</taxon>
        <taxon>Dikarya</taxon>
        <taxon>Ascomycota</taxon>
        <taxon>Pezizomycotina</taxon>
        <taxon>Eurotiomycetes</taxon>
        <taxon>Chaetothyriomycetidae</taxon>
        <taxon>Verrucariales</taxon>
        <taxon>Verrucariaceae</taxon>
        <taxon>Endocarpon</taxon>
    </lineage>
</organism>
<keyword evidence="1" id="KW-0472">Membrane</keyword>
<keyword evidence="1" id="KW-1133">Transmembrane helix</keyword>
<comment type="caution">
    <text evidence="2">The sequence shown here is derived from an EMBL/GenBank/DDBJ whole genome shotgun (WGS) entry which is preliminary data.</text>
</comment>
<proteinExistence type="predicted"/>
<feature type="transmembrane region" description="Helical" evidence="1">
    <location>
        <begin position="92"/>
        <end position="111"/>
    </location>
</feature>
<keyword evidence="3" id="KW-1185">Reference proteome</keyword>
<name>A0A8H7AUL4_9EURO</name>
<dbReference type="EMBL" id="JAACFV010000005">
    <property type="protein sequence ID" value="KAF7513466.1"/>
    <property type="molecule type" value="Genomic_DNA"/>
</dbReference>
<evidence type="ECO:0000313" key="2">
    <source>
        <dbReference type="EMBL" id="KAF7513466.1"/>
    </source>
</evidence>
<keyword evidence="1" id="KW-0812">Transmembrane</keyword>
<reference evidence="2" key="1">
    <citation type="submission" date="2020-02" db="EMBL/GenBank/DDBJ databases">
        <authorList>
            <person name="Palmer J.M."/>
        </authorList>
    </citation>
    <scope>NUCLEOTIDE SEQUENCE</scope>
    <source>
        <strain evidence="2">EPUS1.4</strain>
        <tissue evidence="2">Thallus</tissue>
    </source>
</reference>
<accession>A0A8H7AUL4</accession>